<dbReference type="EMBL" id="JAALLS010000002">
    <property type="protein sequence ID" value="NGP87153.1"/>
    <property type="molecule type" value="Genomic_DNA"/>
</dbReference>
<gene>
    <name evidence="1" type="ORF">G3569_02200</name>
</gene>
<organism evidence="1 2">
    <name type="scientific">Fodinibius halophilus</name>
    <dbReference type="NCBI Taxonomy" id="1736908"/>
    <lineage>
        <taxon>Bacteria</taxon>
        <taxon>Pseudomonadati</taxon>
        <taxon>Balneolota</taxon>
        <taxon>Balneolia</taxon>
        <taxon>Balneolales</taxon>
        <taxon>Balneolaceae</taxon>
        <taxon>Fodinibius</taxon>
    </lineage>
</organism>
<dbReference type="Pfam" id="PF17170">
    <property type="entry name" value="DUF5128"/>
    <property type="match status" value="1"/>
</dbReference>
<comment type="caution">
    <text evidence="1">The sequence shown here is derived from an EMBL/GenBank/DDBJ whole genome shotgun (WGS) entry which is preliminary data.</text>
</comment>
<sequence>MDSLDRHKPTNVSIFSGEDAIVDRPIRITADQFGRAIIVDAADWSLNLLGIDGNLLFKTGRTGEGPGEYKLINQVEMFNDNKLSVLDKKLYRLTFYSITEDSLTLIKTVNLPDYAPLRVVSIHSTSNNEFVGVFKKIGHPEDGNFIIHKLDTNFKPKNKLLELPGNDQLLLSGSNSRHIDDALGARTHWVVSENKLSFARSDELRIHPIDLKDQSKEQVIFDREIPEYQKNSKTQKYLSERFAPITNKFPDMANKLFERELLPYFLKFAAADRHFYFSIFNSGIAERGKILQINKKTEAVKVIDVPKTFTLFSATNERLYGIIVKNNGANDIAVIKL</sequence>
<name>A0A6M1T3F1_9BACT</name>
<evidence type="ECO:0000313" key="1">
    <source>
        <dbReference type="EMBL" id="NGP87153.1"/>
    </source>
</evidence>
<keyword evidence="2" id="KW-1185">Reference proteome</keyword>
<accession>A0A6M1T3F1</accession>
<dbReference type="RefSeq" id="WP_165265654.1">
    <property type="nucleotide sequence ID" value="NZ_JAALLS010000002.1"/>
</dbReference>
<dbReference type="Proteomes" id="UP000479132">
    <property type="component" value="Unassembled WGS sequence"/>
</dbReference>
<proteinExistence type="predicted"/>
<protein>
    <submittedName>
        <fullName evidence="1">6-bladed beta-propeller</fullName>
    </submittedName>
</protein>
<reference evidence="1 2" key="1">
    <citation type="submission" date="2020-02" db="EMBL/GenBank/DDBJ databases">
        <title>Aliifodinibius halophilus 2W32, complete genome.</title>
        <authorList>
            <person name="Li Y."/>
            <person name="Wu S."/>
        </authorList>
    </citation>
    <scope>NUCLEOTIDE SEQUENCE [LARGE SCALE GENOMIC DNA]</scope>
    <source>
        <strain evidence="1 2">2W32</strain>
    </source>
</reference>
<evidence type="ECO:0000313" key="2">
    <source>
        <dbReference type="Proteomes" id="UP000479132"/>
    </source>
</evidence>
<dbReference type="AlphaFoldDB" id="A0A6M1T3F1"/>